<keyword evidence="4" id="KW-0732">Signal</keyword>
<dbReference type="Gene3D" id="3.90.1410.10">
    <property type="entry name" value="set domain protein methyltransferase, domain 1"/>
    <property type="match status" value="1"/>
</dbReference>
<evidence type="ECO:0000313" key="6">
    <source>
        <dbReference type="EMBL" id="KAF0743865.1"/>
    </source>
</evidence>
<feature type="domain" description="Rubisco LSMT substrate-binding" evidence="5">
    <location>
        <begin position="332"/>
        <end position="426"/>
    </location>
</feature>
<dbReference type="GO" id="GO:0032259">
    <property type="term" value="P:methylation"/>
    <property type="evidence" value="ECO:0007669"/>
    <property type="project" value="UniProtKB-KW"/>
</dbReference>
<accession>A0A6G0XTA0</accession>
<evidence type="ECO:0000256" key="3">
    <source>
        <dbReference type="ARBA" id="ARBA00022691"/>
    </source>
</evidence>
<proteinExistence type="predicted"/>
<dbReference type="InterPro" id="IPR050600">
    <property type="entry name" value="SETD3_SETD6_MTase"/>
</dbReference>
<gene>
    <name evidence="6" type="ORF">Ae201684_001508</name>
</gene>
<keyword evidence="3" id="KW-0949">S-adenosyl-L-methionine</keyword>
<dbReference type="EMBL" id="VJMJ01000012">
    <property type="protein sequence ID" value="KAF0743865.1"/>
    <property type="molecule type" value="Genomic_DNA"/>
</dbReference>
<dbReference type="Pfam" id="PF09273">
    <property type="entry name" value="Rubis-subs-bind"/>
    <property type="match status" value="1"/>
</dbReference>
<keyword evidence="2" id="KW-0808">Transferase</keyword>
<comment type="caution">
    <text evidence="6">The sequence shown here is derived from an EMBL/GenBank/DDBJ whole genome shotgun (WGS) entry which is preliminary data.</text>
</comment>
<dbReference type="InterPro" id="IPR036464">
    <property type="entry name" value="Rubisco_LSMT_subst-bd_sf"/>
</dbReference>
<evidence type="ECO:0000256" key="1">
    <source>
        <dbReference type="ARBA" id="ARBA00022603"/>
    </source>
</evidence>
<dbReference type="SUPFAM" id="SSF82199">
    <property type="entry name" value="SET domain"/>
    <property type="match status" value="1"/>
</dbReference>
<dbReference type="CDD" id="cd10527">
    <property type="entry name" value="SET_LSMT"/>
    <property type="match status" value="1"/>
</dbReference>
<dbReference type="InterPro" id="IPR015353">
    <property type="entry name" value="Rubisco_LSMT_subst-bd"/>
</dbReference>
<dbReference type="AlphaFoldDB" id="A0A6G0XTA0"/>
<keyword evidence="7" id="KW-1185">Reference proteome</keyword>
<dbReference type="InterPro" id="IPR046341">
    <property type="entry name" value="SET_dom_sf"/>
</dbReference>
<dbReference type="PANTHER" id="PTHR13271:SF148">
    <property type="entry name" value="SET DOMAIN-CONTAINING PROTEIN"/>
    <property type="match status" value="1"/>
</dbReference>
<evidence type="ECO:0000259" key="5">
    <source>
        <dbReference type="Pfam" id="PF09273"/>
    </source>
</evidence>
<organism evidence="6 7">
    <name type="scientific">Aphanomyces euteiches</name>
    <dbReference type="NCBI Taxonomy" id="100861"/>
    <lineage>
        <taxon>Eukaryota</taxon>
        <taxon>Sar</taxon>
        <taxon>Stramenopiles</taxon>
        <taxon>Oomycota</taxon>
        <taxon>Saprolegniomycetes</taxon>
        <taxon>Saprolegniales</taxon>
        <taxon>Verrucalvaceae</taxon>
        <taxon>Aphanomyces</taxon>
    </lineage>
</organism>
<dbReference type="PANTHER" id="PTHR13271">
    <property type="entry name" value="UNCHARACTERIZED PUTATIVE METHYLTRANSFERASE"/>
    <property type="match status" value="1"/>
</dbReference>
<evidence type="ECO:0000313" key="7">
    <source>
        <dbReference type="Proteomes" id="UP000481153"/>
    </source>
</evidence>
<sequence length="475" mass="52120">MLSFHKVALLFFASYALAGDGLPRYDAMKRQPGHGLILDSRAEKQERAVNVELLQDNLLGNEVQLLAEDVVHSAHTHKVEVSGLVPGRGRKYAAAVPIAKGEEIVSISIDDVMSIETAKTGRINMLVEANDHLPPAVVLALHLLEEKFKGVDSHWHDFIAYLPSKLHSTLFASDENTELMEGSHVGRLTETRRQAIADFFAALESPLTSNVVDPPFFTPAQFTLKNFQWAMVAVWAHSILIPKEGNNTSNEPFDAVLVPIVSTLSPCDDCENHITVEDGYLSLVATAPLAVGDEIQLSLGANSMALYMLNHGFVPKAPSPHDVVQIGLQVESSDPLLVFKNEILHMMNMTMDMVYAPAYGASTLAPSMLQSIRAKVLTTNELKAYKRVLEKQVVSIRNEHAVCRALVQSIKALLGQYARSPAQVDAGLADPNIASVTRDILRAVQVEQTILKTTHDLVLAHWSRLLTDDSLLPRD</sequence>
<dbReference type="GO" id="GO:0016279">
    <property type="term" value="F:protein-lysine N-methyltransferase activity"/>
    <property type="evidence" value="ECO:0007669"/>
    <property type="project" value="TreeGrafter"/>
</dbReference>
<dbReference type="VEuPathDB" id="FungiDB:AeMF1_004259"/>
<feature type="signal peptide" evidence="4">
    <location>
        <begin position="1"/>
        <end position="18"/>
    </location>
</feature>
<reference evidence="6 7" key="1">
    <citation type="submission" date="2019-07" db="EMBL/GenBank/DDBJ databases">
        <title>Genomics analysis of Aphanomyces spp. identifies a new class of oomycete effector associated with host adaptation.</title>
        <authorList>
            <person name="Gaulin E."/>
        </authorList>
    </citation>
    <scope>NUCLEOTIDE SEQUENCE [LARGE SCALE GENOMIC DNA]</scope>
    <source>
        <strain evidence="6 7">ATCC 201684</strain>
    </source>
</reference>
<protein>
    <recommendedName>
        <fullName evidence="5">Rubisco LSMT substrate-binding domain-containing protein</fullName>
    </recommendedName>
</protein>
<evidence type="ECO:0000256" key="4">
    <source>
        <dbReference type="SAM" id="SignalP"/>
    </source>
</evidence>
<dbReference type="SUPFAM" id="SSF81822">
    <property type="entry name" value="RuBisCo LSMT C-terminal, substrate-binding domain"/>
    <property type="match status" value="1"/>
</dbReference>
<feature type="chain" id="PRO_5026116146" description="Rubisco LSMT substrate-binding domain-containing protein" evidence="4">
    <location>
        <begin position="19"/>
        <end position="475"/>
    </location>
</feature>
<name>A0A6G0XTA0_9STRA</name>
<dbReference type="Proteomes" id="UP000481153">
    <property type="component" value="Unassembled WGS sequence"/>
</dbReference>
<dbReference type="Gene3D" id="3.90.1420.10">
    <property type="entry name" value="Rubisco LSMT, substrate-binding domain"/>
    <property type="match status" value="1"/>
</dbReference>
<evidence type="ECO:0000256" key="2">
    <source>
        <dbReference type="ARBA" id="ARBA00022679"/>
    </source>
</evidence>
<keyword evidence="1" id="KW-0489">Methyltransferase</keyword>